<dbReference type="EMBL" id="JACIHP010000002">
    <property type="protein sequence ID" value="MBB4490663.1"/>
    <property type="molecule type" value="Genomic_DNA"/>
</dbReference>
<proteinExistence type="predicted"/>
<evidence type="ECO:0000256" key="1">
    <source>
        <dbReference type="SAM" id="MobiDB-lite"/>
    </source>
</evidence>
<protein>
    <submittedName>
        <fullName evidence="2">Uncharacterized protein</fullName>
    </submittedName>
</protein>
<gene>
    <name evidence="2" type="ORF">GGE40_002494</name>
</gene>
<organism evidence="2 3">
    <name type="scientific">Agrobacterium radiobacter</name>
    <dbReference type="NCBI Taxonomy" id="362"/>
    <lineage>
        <taxon>Bacteria</taxon>
        <taxon>Pseudomonadati</taxon>
        <taxon>Pseudomonadota</taxon>
        <taxon>Alphaproteobacteria</taxon>
        <taxon>Hyphomicrobiales</taxon>
        <taxon>Rhizobiaceae</taxon>
        <taxon>Rhizobium/Agrobacterium group</taxon>
        <taxon>Agrobacterium</taxon>
        <taxon>Agrobacterium tumefaciens complex</taxon>
    </lineage>
</organism>
<feature type="compositionally biased region" description="Basic and acidic residues" evidence="1">
    <location>
        <begin position="224"/>
        <end position="235"/>
    </location>
</feature>
<comment type="caution">
    <text evidence="2">The sequence shown here is derived from an EMBL/GenBank/DDBJ whole genome shotgun (WGS) entry which is preliminary data.</text>
</comment>
<sequence length="243" mass="27177">MPDWPDPSKSLNVSVYCLHNMDHYKTMYPGYTGIFVKSTVNRRICAVYLRIYKVHIVDHTLCRPSFAGNDHAARHLMQRPANADRGGPTGAGRHTRGCLRRATESRNTFLLSLELAGMGKGLDVTTTGRTGKNDGGAAEHSLTGNPGVDYLLKSSRAEVLRQGDMFSAMPPPGILPVRRGAMFRPAFSRTTAADSERLYLMQQVSRWCIRAARHAAFRPGPESGPDRRFHHDVPARRRRRLRP</sequence>
<feature type="region of interest" description="Disordered" evidence="1">
    <location>
        <begin position="217"/>
        <end position="243"/>
    </location>
</feature>
<accession>A0ABR6J6V6</accession>
<evidence type="ECO:0000313" key="2">
    <source>
        <dbReference type="EMBL" id="MBB4490663.1"/>
    </source>
</evidence>
<keyword evidence="3" id="KW-1185">Reference proteome</keyword>
<dbReference type="Proteomes" id="UP000534590">
    <property type="component" value="Unassembled WGS sequence"/>
</dbReference>
<name>A0ABR6J6V6_AGRRD</name>
<evidence type="ECO:0000313" key="3">
    <source>
        <dbReference type="Proteomes" id="UP000534590"/>
    </source>
</evidence>
<reference evidence="2 3" key="1">
    <citation type="submission" date="2020-08" db="EMBL/GenBank/DDBJ databases">
        <title>Genomic Encyclopedia of Type Strains, Phase IV (KMG-V): Genome sequencing to study the core and pangenomes of soil and plant-associated prokaryotes.</title>
        <authorList>
            <person name="Whitman W."/>
        </authorList>
    </citation>
    <scope>NUCLEOTIDE SEQUENCE [LARGE SCALE GENOMIC DNA]</scope>
    <source>
        <strain evidence="2 3">SEMIA 461</strain>
    </source>
</reference>